<keyword evidence="9" id="KW-1185">Reference proteome</keyword>
<comment type="subcellular location">
    <subcellularLocation>
        <location evidence="1">Membrane</location>
        <topology evidence="1">Multi-pass membrane protein</topology>
    </subcellularLocation>
</comment>
<feature type="transmembrane region" description="Helical" evidence="6">
    <location>
        <begin position="242"/>
        <end position="259"/>
    </location>
</feature>
<evidence type="ECO:0000313" key="9">
    <source>
        <dbReference type="Proteomes" id="UP001254848"/>
    </source>
</evidence>
<feature type="domain" description="EamA" evidence="7">
    <location>
        <begin position="3"/>
        <end position="131"/>
    </location>
</feature>
<keyword evidence="4 6" id="KW-1133">Transmembrane helix</keyword>
<dbReference type="PANTHER" id="PTHR32322:SF2">
    <property type="entry name" value="EAMA DOMAIN-CONTAINING PROTEIN"/>
    <property type="match status" value="1"/>
</dbReference>
<dbReference type="InterPro" id="IPR037185">
    <property type="entry name" value="EmrE-like"/>
</dbReference>
<dbReference type="EMBL" id="JAUOZS010000001">
    <property type="protein sequence ID" value="MDT8902832.1"/>
    <property type="molecule type" value="Genomic_DNA"/>
</dbReference>
<feature type="domain" description="EamA" evidence="7">
    <location>
        <begin position="146"/>
        <end position="279"/>
    </location>
</feature>
<reference evidence="8 9" key="1">
    <citation type="submission" date="2023-07" db="EMBL/GenBank/DDBJ databases">
        <title>The novel representative of Negativicutes class, Anaeroselena agilis gen. nov. sp. nov.</title>
        <authorList>
            <person name="Prokofeva M.I."/>
            <person name="Elcheninov A.G."/>
            <person name="Klyukina A."/>
            <person name="Kublanov I.V."/>
            <person name="Frolov E.N."/>
            <person name="Podosokorskaya O.A."/>
        </authorList>
    </citation>
    <scope>NUCLEOTIDE SEQUENCE [LARGE SCALE GENOMIC DNA]</scope>
    <source>
        <strain evidence="8 9">4137-cl</strain>
    </source>
</reference>
<dbReference type="Proteomes" id="UP001254848">
    <property type="component" value="Unassembled WGS sequence"/>
</dbReference>
<protein>
    <submittedName>
        <fullName evidence="8">DMT family transporter</fullName>
    </submittedName>
</protein>
<feature type="transmembrane region" description="Helical" evidence="6">
    <location>
        <begin position="86"/>
        <end position="104"/>
    </location>
</feature>
<dbReference type="InterPro" id="IPR050638">
    <property type="entry name" value="AA-Vitamin_Transporters"/>
</dbReference>
<feature type="transmembrane region" description="Helical" evidence="6">
    <location>
        <begin position="30"/>
        <end position="49"/>
    </location>
</feature>
<evidence type="ECO:0000259" key="7">
    <source>
        <dbReference type="Pfam" id="PF00892"/>
    </source>
</evidence>
<evidence type="ECO:0000256" key="2">
    <source>
        <dbReference type="ARBA" id="ARBA00007362"/>
    </source>
</evidence>
<evidence type="ECO:0000313" key="8">
    <source>
        <dbReference type="EMBL" id="MDT8902832.1"/>
    </source>
</evidence>
<feature type="transmembrane region" description="Helical" evidence="6">
    <location>
        <begin position="61"/>
        <end position="80"/>
    </location>
</feature>
<feature type="transmembrane region" description="Helical" evidence="6">
    <location>
        <begin position="175"/>
        <end position="195"/>
    </location>
</feature>
<keyword evidence="3 6" id="KW-0812">Transmembrane</keyword>
<organism evidence="8 9">
    <name type="scientific">Anaeroselena agilis</name>
    <dbReference type="NCBI Taxonomy" id="3063788"/>
    <lineage>
        <taxon>Bacteria</taxon>
        <taxon>Bacillati</taxon>
        <taxon>Bacillota</taxon>
        <taxon>Negativicutes</taxon>
        <taxon>Acetonemataceae</taxon>
        <taxon>Anaeroselena</taxon>
    </lineage>
</organism>
<accession>A0ABU3P1B5</accession>
<dbReference type="SUPFAM" id="SSF103481">
    <property type="entry name" value="Multidrug resistance efflux transporter EmrE"/>
    <property type="match status" value="2"/>
</dbReference>
<comment type="caution">
    <text evidence="8">The sequence shown here is derived from an EMBL/GenBank/DDBJ whole genome shotgun (WGS) entry which is preliminary data.</text>
</comment>
<name>A0ABU3P1B5_9FIRM</name>
<evidence type="ECO:0000256" key="6">
    <source>
        <dbReference type="SAM" id="Phobius"/>
    </source>
</evidence>
<sequence>MVLFFVAFMWGIHPAIVKIGLVTLPPVPYNALRLLLATAVAWGAVWASGTYRPVAREDVRLLVQISLAGFFVFQLFFAAGVEKTTAGNASLVVCMLPVSVAVINRVCGLEPITGRMAAGIAASLAGVVLIVLGSGKEISVASEHWKGALLLLGAQAGYGYYTVFSRRLLGRYSAYQVTAVVVTISTALFAVMALPDLAAISWGGVPVAAWLSVAYSGVFAMCVGNFLWVWGVGRIGSARTSLFNNFAPVFAVVSGYYLLGEAFGLMQMAGAAVIFWGLYYARPKQAGLPAAPARAAGRED</sequence>
<dbReference type="Pfam" id="PF00892">
    <property type="entry name" value="EamA"/>
    <property type="match status" value="2"/>
</dbReference>
<evidence type="ECO:0000256" key="4">
    <source>
        <dbReference type="ARBA" id="ARBA00022989"/>
    </source>
</evidence>
<gene>
    <name evidence="8" type="ORF">Q4T40_16445</name>
</gene>
<keyword evidence="5 6" id="KW-0472">Membrane</keyword>
<feature type="transmembrane region" description="Helical" evidence="6">
    <location>
        <begin position="145"/>
        <end position="163"/>
    </location>
</feature>
<evidence type="ECO:0000256" key="5">
    <source>
        <dbReference type="ARBA" id="ARBA00023136"/>
    </source>
</evidence>
<feature type="transmembrane region" description="Helical" evidence="6">
    <location>
        <begin position="207"/>
        <end position="230"/>
    </location>
</feature>
<evidence type="ECO:0000256" key="3">
    <source>
        <dbReference type="ARBA" id="ARBA00022692"/>
    </source>
</evidence>
<evidence type="ECO:0000256" key="1">
    <source>
        <dbReference type="ARBA" id="ARBA00004141"/>
    </source>
</evidence>
<comment type="similarity">
    <text evidence="2">Belongs to the EamA transporter family.</text>
</comment>
<dbReference type="PANTHER" id="PTHR32322">
    <property type="entry name" value="INNER MEMBRANE TRANSPORTER"/>
    <property type="match status" value="1"/>
</dbReference>
<proteinExistence type="inferred from homology"/>
<dbReference type="InterPro" id="IPR000620">
    <property type="entry name" value="EamA_dom"/>
</dbReference>
<feature type="transmembrane region" description="Helical" evidence="6">
    <location>
        <begin position="116"/>
        <end position="133"/>
    </location>
</feature>
<feature type="transmembrane region" description="Helical" evidence="6">
    <location>
        <begin position="265"/>
        <end position="281"/>
    </location>
</feature>